<dbReference type="CDD" id="cd06433">
    <property type="entry name" value="GT_2_WfgS_like"/>
    <property type="match status" value="1"/>
</dbReference>
<feature type="domain" description="Glycosyltransferase 2-like" evidence="1">
    <location>
        <begin position="18"/>
        <end position="133"/>
    </location>
</feature>
<evidence type="ECO:0000259" key="1">
    <source>
        <dbReference type="Pfam" id="PF00535"/>
    </source>
</evidence>
<dbReference type="AlphaFoldDB" id="M5PRX2"/>
<dbReference type="Gene3D" id="3.90.550.10">
    <property type="entry name" value="Spore Coat Polysaccharide Biosynthesis Protein SpsA, Chain A"/>
    <property type="match status" value="1"/>
</dbReference>
<sequence>MHRARQWAEKGNSGPLFSIVTVVRNGADSLERTIRSMAIQDFSGYEYLILDGASTDGTMQIVERNAAHVTKFKSEPDKGVYDGMNKALSLCRGEYVYFLNCGDWLAAPDILSRVAAQLAAGRADIVYGNVYNAWLAEERLVRTRIHGPRDLLYDTVCHQAMFASRRVFEAIGGFDMRYAICADREWLLRSVLRHGFRLAYTDVPVCVFDGGGLSSNERNKQRKRWENWLLNVRYFPLRSVGFFMRKAVVKLTTVATP</sequence>
<evidence type="ECO:0000313" key="3">
    <source>
        <dbReference type="Proteomes" id="UP000011922"/>
    </source>
</evidence>
<reference evidence="2 3" key="1">
    <citation type="journal article" date="2013" name="Genome Announc.">
        <title>Draft Genome Sequence for Desulfovibrio africanus Strain PCS.</title>
        <authorList>
            <person name="Brown S.D."/>
            <person name="Utturkar S.M."/>
            <person name="Arkin A.P."/>
            <person name="Deutschbauer A.M."/>
            <person name="Elias D.A."/>
            <person name="Hazen T.C."/>
            <person name="Chakraborty R."/>
        </authorList>
    </citation>
    <scope>NUCLEOTIDE SEQUENCE [LARGE SCALE GENOMIC DNA]</scope>
    <source>
        <strain evidence="2 3">PCS</strain>
    </source>
</reference>
<dbReference type="PANTHER" id="PTHR22916">
    <property type="entry name" value="GLYCOSYLTRANSFERASE"/>
    <property type="match status" value="1"/>
</dbReference>
<name>M5PRX2_DESAF</name>
<dbReference type="Proteomes" id="UP000011922">
    <property type="component" value="Unassembled WGS sequence"/>
</dbReference>
<protein>
    <submittedName>
        <fullName evidence="2">Glycosyl transferase</fullName>
    </submittedName>
</protein>
<dbReference type="InterPro" id="IPR029044">
    <property type="entry name" value="Nucleotide-diphossugar_trans"/>
</dbReference>
<dbReference type="InterPro" id="IPR001173">
    <property type="entry name" value="Glyco_trans_2-like"/>
</dbReference>
<gene>
    <name evidence="2" type="ORF">PCS_01972</name>
</gene>
<dbReference type="Pfam" id="PF00535">
    <property type="entry name" value="Glycos_transf_2"/>
    <property type="match status" value="1"/>
</dbReference>
<keyword evidence="2" id="KW-0808">Transferase</keyword>
<proteinExistence type="predicted"/>
<dbReference type="SUPFAM" id="SSF53448">
    <property type="entry name" value="Nucleotide-diphospho-sugar transferases"/>
    <property type="match status" value="1"/>
</dbReference>
<evidence type="ECO:0000313" key="2">
    <source>
        <dbReference type="EMBL" id="EMG37137.1"/>
    </source>
</evidence>
<comment type="caution">
    <text evidence="2">The sequence shown here is derived from an EMBL/GenBank/DDBJ whole genome shotgun (WGS) entry which is preliminary data.</text>
</comment>
<dbReference type="GO" id="GO:0016758">
    <property type="term" value="F:hexosyltransferase activity"/>
    <property type="evidence" value="ECO:0007669"/>
    <property type="project" value="UniProtKB-ARBA"/>
</dbReference>
<dbReference type="EMBL" id="AOSV01000020">
    <property type="protein sequence ID" value="EMG37137.1"/>
    <property type="molecule type" value="Genomic_DNA"/>
</dbReference>
<organism evidence="2 3">
    <name type="scientific">Desulfocurvibacter africanus PCS</name>
    <dbReference type="NCBI Taxonomy" id="1262666"/>
    <lineage>
        <taxon>Bacteria</taxon>
        <taxon>Pseudomonadati</taxon>
        <taxon>Thermodesulfobacteriota</taxon>
        <taxon>Desulfovibrionia</taxon>
        <taxon>Desulfovibrionales</taxon>
        <taxon>Desulfovibrionaceae</taxon>
        <taxon>Desulfocurvibacter</taxon>
    </lineage>
</organism>
<dbReference type="PATRIC" id="fig|1262666.3.peg.2001"/>
<dbReference type="PANTHER" id="PTHR22916:SF3">
    <property type="entry name" value="UDP-GLCNAC:BETAGAL BETA-1,3-N-ACETYLGLUCOSAMINYLTRANSFERASE-LIKE PROTEIN 1"/>
    <property type="match status" value="1"/>
</dbReference>
<dbReference type="RefSeq" id="WP_005986670.1">
    <property type="nucleotide sequence ID" value="NZ_AOSV01000020.1"/>
</dbReference>
<accession>M5PRX2</accession>
<dbReference type="OrthoDB" id="433681at2"/>